<dbReference type="OrthoDB" id="1413770at2"/>
<dbReference type="Pfam" id="PF13622">
    <property type="entry name" value="4HBT_3"/>
    <property type="match status" value="1"/>
</dbReference>
<gene>
    <name evidence="3" type="ORF">HX89_02770</name>
</gene>
<dbReference type="eggNOG" id="COG2050">
    <property type="taxonomic scope" value="Bacteria"/>
</dbReference>
<sequence>MPADAPELPAFTPREDVDTYFIPRLETPEGAPEGARLFDPTIHVQGAWNEGEQHLAASAGLMVHCIEQHEPRDDMQLAKITFDVLGFIPLRPTLVSVRTIRPGRTIELVEATFSVDGRTIIVGRAWRLSKQDSSPVAGADVPTMPPLEECTPYSMSSMWPGGFIHSLDGYEAEPYVPGRHRVWLRTQLPIVMGEQVTPTTHFLSVIDGANGIAVRVDPREWMYPNVDLTVHLFRQPDPTATGFDTTVAMGESGLGVTMTSLHDVHGPVGRIAQSLTVRKL</sequence>
<evidence type="ECO:0000313" key="3">
    <source>
        <dbReference type="EMBL" id="AIF40059.1"/>
    </source>
</evidence>
<accession>A0A075JDQ2</accession>
<dbReference type="AlphaFoldDB" id="A0A075JDQ2"/>
<dbReference type="InterPro" id="IPR049449">
    <property type="entry name" value="TesB_ACOT8-like_N"/>
</dbReference>
<proteinExistence type="predicted"/>
<dbReference type="Gene3D" id="2.40.160.210">
    <property type="entry name" value="Acyl-CoA thioesterase, double hotdog domain"/>
    <property type="match status" value="1"/>
</dbReference>
<dbReference type="Pfam" id="PF20789">
    <property type="entry name" value="4HBT_3C"/>
    <property type="match status" value="1"/>
</dbReference>
<organism evidence="3 4">
    <name type="scientific">Dermacoccus nishinomiyaensis</name>
    <dbReference type="NCBI Taxonomy" id="1274"/>
    <lineage>
        <taxon>Bacteria</taxon>
        <taxon>Bacillati</taxon>
        <taxon>Actinomycetota</taxon>
        <taxon>Actinomycetes</taxon>
        <taxon>Micrococcales</taxon>
        <taxon>Dermacoccaceae</taxon>
        <taxon>Dermacoccus</taxon>
    </lineage>
</organism>
<feature type="domain" description="Acyl-CoA thioesterase-like N-terminal HotDog" evidence="1">
    <location>
        <begin position="46"/>
        <end position="127"/>
    </location>
</feature>
<dbReference type="EMBL" id="CP008889">
    <property type="protein sequence ID" value="AIF40059.1"/>
    <property type="molecule type" value="Genomic_DNA"/>
</dbReference>
<reference evidence="3 4" key="1">
    <citation type="submission" date="2014-07" db="EMBL/GenBank/DDBJ databases">
        <title>Genome Sequencing of Dermacoccus nishinomiyaensis.</title>
        <authorList>
            <person name="Hong K.W."/>
            <person name="Chan K.G."/>
        </authorList>
    </citation>
    <scope>NUCLEOTIDE SEQUENCE [LARGE SCALE GENOMIC DNA]</scope>
    <source>
        <strain evidence="3 4">M25</strain>
    </source>
</reference>
<evidence type="ECO:0000259" key="1">
    <source>
        <dbReference type="Pfam" id="PF13622"/>
    </source>
</evidence>
<dbReference type="KEGG" id="dni:HX89_02770"/>
<dbReference type="HOGENOM" id="CLU_074337_1_1_11"/>
<protein>
    <submittedName>
        <fullName evidence="3">Thioesterase</fullName>
    </submittedName>
</protein>
<dbReference type="RefSeq" id="WP_038566831.1">
    <property type="nucleotide sequence ID" value="NZ_CP008889.1"/>
</dbReference>
<name>A0A075JDQ2_9MICO</name>
<keyword evidence="4" id="KW-1185">Reference proteome</keyword>
<evidence type="ECO:0000313" key="4">
    <source>
        <dbReference type="Proteomes" id="UP000027986"/>
    </source>
</evidence>
<dbReference type="InterPro" id="IPR049450">
    <property type="entry name" value="ACOT8-like_C"/>
</dbReference>
<dbReference type="GeneID" id="41840145"/>
<dbReference type="Proteomes" id="UP000027986">
    <property type="component" value="Chromosome"/>
</dbReference>
<feature type="domain" description="Acyl-CoA thioesterase-like C-terminal" evidence="2">
    <location>
        <begin position="148"/>
        <end position="277"/>
    </location>
</feature>
<dbReference type="InterPro" id="IPR042171">
    <property type="entry name" value="Acyl-CoA_hotdog"/>
</dbReference>
<evidence type="ECO:0000259" key="2">
    <source>
        <dbReference type="Pfam" id="PF20789"/>
    </source>
</evidence>